<evidence type="ECO:0000313" key="18">
    <source>
        <dbReference type="EMBL" id="EAW31520.1"/>
    </source>
</evidence>
<dbReference type="Proteomes" id="UP000004931">
    <property type="component" value="Unassembled WGS sequence"/>
</dbReference>
<feature type="domain" description="RNase III" evidence="17">
    <location>
        <begin position="8"/>
        <end position="130"/>
    </location>
</feature>
<comment type="function">
    <text evidence="15">Digests double-stranded RNA. Involved in the processing of primary rRNA transcript to yield the immediate precursors to the large and small rRNAs (23S and 16S). Processes some mRNAs, and tRNAs when they are encoded in the rRNA operon. Processes pre-crRNA and tracrRNA of type II CRISPR loci if present in the organism.</text>
</comment>
<dbReference type="SUPFAM" id="SSF54768">
    <property type="entry name" value="dsRNA-binding domain-like"/>
    <property type="match status" value="1"/>
</dbReference>
<dbReference type="GO" id="GO:0006364">
    <property type="term" value="P:rRNA processing"/>
    <property type="evidence" value="ECO:0007669"/>
    <property type="project" value="UniProtKB-UniRule"/>
</dbReference>
<keyword evidence="12 15" id="KW-0378">Hydrolase</keyword>
<keyword evidence="11 15" id="KW-0255">Endonuclease</keyword>
<dbReference type="PROSITE" id="PS00517">
    <property type="entry name" value="RNASE_3_1"/>
    <property type="match status" value="1"/>
</dbReference>
<dbReference type="HAMAP" id="MF_00104">
    <property type="entry name" value="RNase_III"/>
    <property type="match status" value="1"/>
</dbReference>
<comment type="subunit">
    <text evidence="4 15">Homodimer.</text>
</comment>
<dbReference type="PANTHER" id="PTHR11207:SF0">
    <property type="entry name" value="RIBONUCLEASE 3"/>
    <property type="match status" value="1"/>
</dbReference>
<dbReference type="InterPro" id="IPR014720">
    <property type="entry name" value="dsRBD_dom"/>
</dbReference>
<evidence type="ECO:0000256" key="2">
    <source>
        <dbReference type="ARBA" id="ARBA00004496"/>
    </source>
</evidence>
<keyword evidence="19" id="KW-1185">Reference proteome</keyword>
<dbReference type="GO" id="GO:0005737">
    <property type="term" value="C:cytoplasm"/>
    <property type="evidence" value="ECO:0007669"/>
    <property type="project" value="UniProtKB-SubCell"/>
</dbReference>
<organism evidence="18 19">
    <name type="scientific">marine gamma proteobacterium HTCC2143</name>
    <dbReference type="NCBI Taxonomy" id="247633"/>
    <lineage>
        <taxon>Bacteria</taxon>
        <taxon>Pseudomonadati</taxon>
        <taxon>Pseudomonadota</taxon>
        <taxon>Gammaproteobacteria</taxon>
        <taxon>Cellvibrionales</taxon>
        <taxon>Spongiibacteraceae</taxon>
        <taxon>BD1-7 clade</taxon>
    </lineage>
</organism>
<dbReference type="FunFam" id="1.10.1520.10:FF:000001">
    <property type="entry name" value="Ribonuclease 3"/>
    <property type="match status" value="1"/>
</dbReference>
<evidence type="ECO:0000259" key="17">
    <source>
        <dbReference type="PROSITE" id="PS50142"/>
    </source>
</evidence>
<dbReference type="EC" id="3.1.26.3" evidence="15"/>
<dbReference type="PANTHER" id="PTHR11207">
    <property type="entry name" value="RIBONUCLEASE III"/>
    <property type="match status" value="1"/>
</dbReference>
<dbReference type="CDD" id="cd00593">
    <property type="entry name" value="RIBOc"/>
    <property type="match status" value="1"/>
</dbReference>
<feature type="active site" evidence="15">
    <location>
        <position position="47"/>
    </location>
</feature>
<evidence type="ECO:0000256" key="6">
    <source>
        <dbReference type="ARBA" id="ARBA00022552"/>
    </source>
</evidence>
<reference evidence="18 19" key="1">
    <citation type="journal article" date="2010" name="J. Bacteriol.">
        <title>Genome sequence of the oligotrophic marine Gammaproteobacterium HTCC2143, isolated from the Oregon Coast.</title>
        <authorList>
            <person name="Oh H.M."/>
            <person name="Kang I."/>
            <person name="Ferriera S."/>
            <person name="Giovannoni S.J."/>
            <person name="Cho J.C."/>
        </authorList>
    </citation>
    <scope>NUCLEOTIDE SEQUENCE [LARGE SCALE GENOMIC DNA]</scope>
    <source>
        <strain evidence="18 19">HTCC2143</strain>
    </source>
</reference>
<protein>
    <recommendedName>
        <fullName evidence="15">Ribonuclease 3</fullName>
        <ecNumber evidence="15">3.1.26.3</ecNumber>
    </recommendedName>
    <alternativeName>
        <fullName evidence="15">Ribonuclease III</fullName>
        <shortName evidence="15">RNase III</shortName>
    </alternativeName>
</protein>
<dbReference type="SMART" id="SM00535">
    <property type="entry name" value="RIBOc"/>
    <property type="match status" value="1"/>
</dbReference>
<gene>
    <name evidence="15" type="primary">rnc</name>
    <name evidence="18" type="ORF">GP2143_08219</name>
</gene>
<dbReference type="InterPro" id="IPR000999">
    <property type="entry name" value="RNase_III_dom"/>
</dbReference>
<dbReference type="Pfam" id="PF14622">
    <property type="entry name" value="Ribonucleas_3_3"/>
    <property type="match status" value="1"/>
</dbReference>
<dbReference type="SMART" id="SM00358">
    <property type="entry name" value="DSRM"/>
    <property type="match status" value="1"/>
</dbReference>
<evidence type="ECO:0000256" key="5">
    <source>
        <dbReference type="ARBA" id="ARBA00022490"/>
    </source>
</evidence>
<comment type="similarity">
    <text evidence="3">Belongs to the ribonuclease III family.</text>
</comment>
<keyword evidence="6 15" id="KW-0698">rRNA processing</keyword>
<evidence type="ECO:0000256" key="12">
    <source>
        <dbReference type="ARBA" id="ARBA00022801"/>
    </source>
</evidence>
<feature type="domain" description="DRBM" evidence="16">
    <location>
        <begin position="157"/>
        <end position="227"/>
    </location>
</feature>
<evidence type="ECO:0000256" key="13">
    <source>
        <dbReference type="ARBA" id="ARBA00022842"/>
    </source>
</evidence>
<dbReference type="PROSITE" id="PS50142">
    <property type="entry name" value="RNASE_3_2"/>
    <property type="match status" value="1"/>
</dbReference>
<proteinExistence type="inferred from homology"/>
<dbReference type="NCBIfam" id="TIGR02191">
    <property type="entry name" value="RNaseIII"/>
    <property type="match status" value="1"/>
</dbReference>
<evidence type="ECO:0000256" key="1">
    <source>
        <dbReference type="ARBA" id="ARBA00000109"/>
    </source>
</evidence>
<dbReference type="GO" id="GO:0046872">
    <property type="term" value="F:metal ion binding"/>
    <property type="evidence" value="ECO:0007669"/>
    <property type="project" value="UniProtKB-KW"/>
</dbReference>
<keyword evidence="5 15" id="KW-0963">Cytoplasm</keyword>
<dbReference type="CDD" id="cd10845">
    <property type="entry name" value="DSRM_RNAse_III_family"/>
    <property type="match status" value="1"/>
</dbReference>
<feature type="binding site" evidence="15">
    <location>
        <position position="119"/>
    </location>
    <ligand>
        <name>Mg(2+)</name>
        <dbReference type="ChEBI" id="CHEBI:18420"/>
    </ligand>
</feature>
<dbReference type="Gene3D" id="1.10.1520.10">
    <property type="entry name" value="Ribonuclease III domain"/>
    <property type="match status" value="1"/>
</dbReference>
<accession>A0YCK1</accession>
<evidence type="ECO:0000256" key="11">
    <source>
        <dbReference type="ARBA" id="ARBA00022759"/>
    </source>
</evidence>
<evidence type="ECO:0000256" key="8">
    <source>
        <dbReference type="ARBA" id="ARBA00022694"/>
    </source>
</evidence>
<evidence type="ECO:0000259" key="16">
    <source>
        <dbReference type="PROSITE" id="PS50137"/>
    </source>
</evidence>
<comment type="caution">
    <text evidence="18">The sequence shown here is derived from an EMBL/GenBank/DDBJ whole genome shotgun (WGS) entry which is preliminary data.</text>
</comment>
<feature type="binding site" evidence="15">
    <location>
        <position position="116"/>
    </location>
    <ligand>
        <name>Mg(2+)</name>
        <dbReference type="ChEBI" id="CHEBI:18420"/>
    </ligand>
</feature>
<name>A0YCK1_9GAMM</name>
<keyword evidence="15" id="KW-0699">rRNA-binding</keyword>
<dbReference type="FunFam" id="3.30.160.20:FF:000003">
    <property type="entry name" value="Ribonuclease 3"/>
    <property type="match status" value="1"/>
</dbReference>
<dbReference type="InterPro" id="IPR011907">
    <property type="entry name" value="RNase_III"/>
</dbReference>
<keyword evidence="10 15" id="KW-0479">Metal-binding</keyword>
<dbReference type="EMBL" id="AAVT01000003">
    <property type="protein sequence ID" value="EAW31520.1"/>
    <property type="molecule type" value="Genomic_DNA"/>
</dbReference>
<feature type="active site" evidence="15">
    <location>
        <position position="119"/>
    </location>
</feature>
<keyword evidence="9 15" id="KW-0540">Nuclease</keyword>
<keyword evidence="13 15" id="KW-0460">Magnesium</keyword>
<dbReference type="GO" id="GO:0042802">
    <property type="term" value="F:identical protein binding"/>
    <property type="evidence" value="ECO:0007669"/>
    <property type="project" value="UniProtKB-ARBA"/>
</dbReference>
<keyword evidence="14 15" id="KW-0694">RNA-binding</keyword>
<dbReference type="GO" id="GO:0010468">
    <property type="term" value="P:regulation of gene expression"/>
    <property type="evidence" value="ECO:0007669"/>
    <property type="project" value="TreeGrafter"/>
</dbReference>
<dbReference type="GO" id="GO:0004525">
    <property type="term" value="F:ribonuclease III activity"/>
    <property type="evidence" value="ECO:0007669"/>
    <property type="project" value="UniProtKB-UniRule"/>
</dbReference>
<dbReference type="GO" id="GO:0006397">
    <property type="term" value="P:mRNA processing"/>
    <property type="evidence" value="ECO:0007669"/>
    <property type="project" value="UniProtKB-UniRule"/>
</dbReference>
<feature type="binding site" evidence="15">
    <location>
        <position position="43"/>
    </location>
    <ligand>
        <name>Mg(2+)</name>
        <dbReference type="ChEBI" id="CHEBI:18420"/>
    </ligand>
</feature>
<evidence type="ECO:0000256" key="9">
    <source>
        <dbReference type="ARBA" id="ARBA00022722"/>
    </source>
</evidence>
<evidence type="ECO:0000256" key="10">
    <source>
        <dbReference type="ARBA" id="ARBA00022723"/>
    </source>
</evidence>
<evidence type="ECO:0000256" key="3">
    <source>
        <dbReference type="ARBA" id="ARBA00010183"/>
    </source>
</evidence>
<comment type="subcellular location">
    <subcellularLocation>
        <location evidence="2 15">Cytoplasm</location>
    </subcellularLocation>
</comment>
<comment type="cofactor">
    <cofactor evidence="15">
        <name>Mg(2+)</name>
        <dbReference type="ChEBI" id="CHEBI:18420"/>
    </cofactor>
</comment>
<evidence type="ECO:0000313" key="19">
    <source>
        <dbReference type="Proteomes" id="UP000004931"/>
    </source>
</evidence>
<dbReference type="GO" id="GO:0019843">
    <property type="term" value="F:rRNA binding"/>
    <property type="evidence" value="ECO:0007669"/>
    <property type="project" value="UniProtKB-KW"/>
</dbReference>
<keyword evidence="8 15" id="KW-0819">tRNA processing</keyword>
<sequence>MGNKKTTHHLLIQKLGHEFNDPSLVDLALSHRSVGAKNNERLEFLGDSIVNFLMAEALFQKFPECREGELSQMRAQLVKGETLAEIAKEFSVGEHLNLGPGELKSGGYRRESILADAVEALIGAIYLDGGMAACNEHVPRWFESRLDLISPRNSNKDAKTRLQEWLQARKMPLPQYVLINTSGSDHQQQFTIECDIHHLQQRFTGDGSSRRVAEQAAAEEALTALHQSE</sequence>
<dbReference type="GO" id="GO:0003725">
    <property type="term" value="F:double-stranded RNA binding"/>
    <property type="evidence" value="ECO:0007669"/>
    <property type="project" value="TreeGrafter"/>
</dbReference>
<evidence type="ECO:0000256" key="14">
    <source>
        <dbReference type="ARBA" id="ARBA00022884"/>
    </source>
</evidence>
<dbReference type="Pfam" id="PF00035">
    <property type="entry name" value="dsrm"/>
    <property type="match status" value="1"/>
</dbReference>
<evidence type="ECO:0000256" key="4">
    <source>
        <dbReference type="ARBA" id="ARBA00011738"/>
    </source>
</evidence>
<dbReference type="Gene3D" id="3.30.160.20">
    <property type="match status" value="1"/>
</dbReference>
<dbReference type="OrthoDB" id="9805026at2"/>
<evidence type="ECO:0000256" key="15">
    <source>
        <dbReference type="HAMAP-Rule" id="MF_00104"/>
    </source>
</evidence>
<comment type="catalytic activity">
    <reaction evidence="1 15">
        <text>Endonucleolytic cleavage to 5'-phosphomonoester.</text>
        <dbReference type="EC" id="3.1.26.3"/>
    </reaction>
</comment>
<dbReference type="AlphaFoldDB" id="A0YCK1"/>
<dbReference type="SUPFAM" id="SSF69065">
    <property type="entry name" value="RNase III domain-like"/>
    <property type="match status" value="1"/>
</dbReference>
<dbReference type="STRING" id="247633.GP2143_08219"/>
<dbReference type="InterPro" id="IPR036389">
    <property type="entry name" value="RNase_III_sf"/>
</dbReference>
<evidence type="ECO:0000256" key="7">
    <source>
        <dbReference type="ARBA" id="ARBA00022664"/>
    </source>
</evidence>
<dbReference type="PROSITE" id="PS50137">
    <property type="entry name" value="DS_RBD"/>
    <property type="match status" value="1"/>
</dbReference>
<dbReference type="GO" id="GO:0008033">
    <property type="term" value="P:tRNA processing"/>
    <property type="evidence" value="ECO:0007669"/>
    <property type="project" value="UniProtKB-KW"/>
</dbReference>
<dbReference type="eggNOG" id="COG0571">
    <property type="taxonomic scope" value="Bacteria"/>
</dbReference>
<keyword evidence="7 15" id="KW-0507">mRNA processing</keyword>